<evidence type="ECO:0000256" key="1">
    <source>
        <dbReference type="SAM" id="Phobius"/>
    </source>
</evidence>
<name>A0A2J1E015_9CHLR</name>
<keyword evidence="1" id="KW-1133">Transmembrane helix</keyword>
<sequence>MFNSNTMKVVGGILGIAISLLFFPIALSGIDAVLNNANLADYTGLETIVKITPMIVWVGIFLGSGLTLFFGVKGSRGGKKSRSRMA</sequence>
<keyword evidence="1" id="KW-0812">Transmembrane</keyword>
<keyword evidence="1" id="KW-0472">Membrane</keyword>
<gene>
    <name evidence="2" type="ORF">CVH13_00249</name>
</gene>
<evidence type="ECO:0000313" key="2">
    <source>
        <dbReference type="EMBL" id="PKH47772.1"/>
    </source>
</evidence>
<dbReference type="AlphaFoldDB" id="A0A2J1E015"/>
<reference evidence="2 3" key="1">
    <citation type="journal article" date="2017" name="FEMS Microbiol. Ecol.">
        <title>Reconstructed genomes of novel Dehalococcoides mccartyi strains from 1,2,3,4-tetrachlorodibenzo-p-dioxin-dechlorinating enrichment cultures reveal divergent reductive dehalogenase gene profiles.</title>
        <authorList>
            <person name="Dam H.T."/>
            <person name="Vollmers J."/>
            <person name="Kaster A.K."/>
            <person name="Haggblom M.M."/>
        </authorList>
    </citation>
    <scope>NUCLEOTIDE SEQUENCE [LARGE SCALE GENOMIC DNA]</scope>
    <source>
        <strain evidence="2 3">H1-3-2.001</strain>
    </source>
</reference>
<protein>
    <submittedName>
        <fullName evidence="2">Uncharacterized protein</fullName>
    </submittedName>
</protein>
<evidence type="ECO:0000313" key="3">
    <source>
        <dbReference type="Proteomes" id="UP000233649"/>
    </source>
</evidence>
<organism evidence="2 3">
    <name type="scientific">Dehalococcoides mccartyi</name>
    <dbReference type="NCBI Taxonomy" id="61435"/>
    <lineage>
        <taxon>Bacteria</taxon>
        <taxon>Bacillati</taxon>
        <taxon>Chloroflexota</taxon>
        <taxon>Dehalococcoidia</taxon>
        <taxon>Dehalococcoidales</taxon>
        <taxon>Dehalococcoidaceae</taxon>
        <taxon>Dehalococcoides</taxon>
    </lineage>
</organism>
<accession>A0A2J1E015</accession>
<dbReference type="EMBL" id="PHFD01000082">
    <property type="protein sequence ID" value="PKH47772.1"/>
    <property type="molecule type" value="Genomic_DNA"/>
</dbReference>
<proteinExistence type="predicted"/>
<feature type="transmembrane region" description="Helical" evidence="1">
    <location>
        <begin position="12"/>
        <end position="34"/>
    </location>
</feature>
<comment type="caution">
    <text evidence="2">The sequence shown here is derived from an EMBL/GenBank/DDBJ whole genome shotgun (WGS) entry which is preliminary data.</text>
</comment>
<dbReference type="RefSeq" id="WP_149867373.1">
    <property type="nucleotide sequence ID" value="NZ_CP019867.1"/>
</dbReference>
<dbReference type="Proteomes" id="UP000233649">
    <property type="component" value="Unassembled WGS sequence"/>
</dbReference>
<feature type="transmembrane region" description="Helical" evidence="1">
    <location>
        <begin position="54"/>
        <end position="72"/>
    </location>
</feature>